<dbReference type="InterPro" id="IPR000488">
    <property type="entry name" value="Death_dom"/>
</dbReference>
<dbReference type="Proteomes" id="UP000694845">
    <property type="component" value="Unplaced"/>
</dbReference>
<dbReference type="GeneID" id="110987957"/>
<gene>
    <name evidence="4" type="primary">LOC110987957</name>
</gene>
<dbReference type="PROSITE" id="PS50017">
    <property type="entry name" value="DEATH_DOMAIN"/>
    <property type="match status" value="2"/>
</dbReference>
<evidence type="ECO:0000313" key="4">
    <source>
        <dbReference type="RefSeq" id="XP_022106825.1"/>
    </source>
</evidence>
<feature type="domain" description="Death" evidence="2">
    <location>
        <begin position="133"/>
        <end position="217"/>
    </location>
</feature>
<dbReference type="SMART" id="SM00005">
    <property type="entry name" value="DEATH"/>
    <property type="match status" value="2"/>
</dbReference>
<feature type="region of interest" description="Disordered" evidence="1">
    <location>
        <begin position="1"/>
        <end position="26"/>
    </location>
</feature>
<evidence type="ECO:0000259" key="2">
    <source>
        <dbReference type="PROSITE" id="PS50017"/>
    </source>
</evidence>
<dbReference type="InterPro" id="IPR016729">
    <property type="entry name" value="FADD"/>
</dbReference>
<feature type="compositionally biased region" description="Basic and acidic residues" evidence="1">
    <location>
        <begin position="8"/>
        <end position="19"/>
    </location>
</feature>
<dbReference type="Pfam" id="PF00531">
    <property type="entry name" value="Death"/>
    <property type="match status" value="2"/>
</dbReference>
<evidence type="ECO:0000256" key="1">
    <source>
        <dbReference type="SAM" id="MobiDB-lite"/>
    </source>
</evidence>
<keyword evidence="3" id="KW-1185">Reference proteome</keyword>
<dbReference type="GO" id="GO:0007165">
    <property type="term" value="P:signal transduction"/>
    <property type="evidence" value="ECO:0007669"/>
    <property type="project" value="InterPro"/>
</dbReference>
<dbReference type="PANTHER" id="PTHR15077">
    <property type="entry name" value="FAS-ASSOCIATING DEATH DOMAIN-CONTAINING PROTEIN FADD"/>
    <property type="match status" value="1"/>
</dbReference>
<dbReference type="AlphaFoldDB" id="A0A8B7ZPJ3"/>
<dbReference type="InterPro" id="IPR011029">
    <property type="entry name" value="DEATH-like_dom_sf"/>
</dbReference>
<dbReference type="OrthoDB" id="1394818at2759"/>
<sequence length="223" mass="24819">MADWDGGESQRRLGRHHEATGPLDDDSLYSISTQIHAGEWRGLATRLGFSAAEVSHFPSDHSFTAEQINQMLVTWRNRQPVHVNQTEALCKALKEVGNAQLADNLTENQPSACKQPTTQRAVLCSQTPGELDDSSLYDIAEQIDANEWTRLAAKLGFNQARVSHFKDNHSSVVDQINGMLVAWRKKQPGDVNQREALCKALREVGDINLADKLSVLRVFDIAM</sequence>
<dbReference type="SUPFAM" id="SSF47986">
    <property type="entry name" value="DEATH domain"/>
    <property type="match status" value="2"/>
</dbReference>
<evidence type="ECO:0000313" key="3">
    <source>
        <dbReference type="Proteomes" id="UP000694845"/>
    </source>
</evidence>
<protein>
    <submittedName>
        <fullName evidence="4">Uncharacterized protein LOC110987957 isoform X3</fullName>
    </submittedName>
</protein>
<dbReference type="RefSeq" id="XP_022106825.1">
    <property type="nucleotide sequence ID" value="XM_022251133.1"/>
</dbReference>
<feature type="domain" description="Death" evidence="2">
    <location>
        <begin position="39"/>
        <end position="109"/>
    </location>
</feature>
<reference evidence="4" key="1">
    <citation type="submission" date="2025-08" db="UniProtKB">
        <authorList>
            <consortium name="RefSeq"/>
        </authorList>
    </citation>
    <scope>IDENTIFICATION</scope>
</reference>
<accession>A0A8B7ZPJ3</accession>
<dbReference type="Gene3D" id="1.10.533.10">
    <property type="entry name" value="Death Domain, Fas"/>
    <property type="match status" value="2"/>
</dbReference>
<name>A0A8B7ZPJ3_ACAPL</name>
<proteinExistence type="predicted"/>
<organism evidence="3 4">
    <name type="scientific">Acanthaster planci</name>
    <name type="common">Crown-of-thorns starfish</name>
    <dbReference type="NCBI Taxonomy" id="133434"/>
    <lineage>
        <taxon>Eukaryota</taxon>
        <taxon>Metazoa</taxon>
        <taxon>Echinodermata</taxon>
        <taxon>Eleutherozoa</taxon>
        <taxon>Asterozoa</taxon>
        <taxon>Asteroidea</taxon>
        <taxon>Valvatacea</taxon>
        <taxon>Valvatida</taxon>
        <taxon>Acanthasteridae</taxon>
        <taxon>Acanthaster</taxon>
    </lineage>
</organism>